<keyword evidence="2" id="KW-1185">Reference proteome</keyword>
<dbReference type="RefSeq" id="WP_283752866.1">
    <property type="nucleotide sequence ID" value="NZ_JAQOSP010000042.1"/>
</dbReference>
<organism evidence="1 2">
    <name type="scientific">Roseofilum acuticapitatum BLCC-M154</name>
    <dbReference type="NCBI Taxonomy" id="3022444"/>
    <lineage>
        <taxon>Bacteria</taxon>
        <taxon>Bacillati</taxon>
        <taxon>Cyanobacteriota</taxon>
        <taxon>Cyanophyceae</taxon>
        <taxon>Desertifilales</taxon>
        <taxon>Desertifilaceae</taxon>
        <taxon>Roseofilum</taxon>
        <taxon>Roseofilum acuticapitatum</taxon>
    </lineage>
</organism>
<dbReference type="Proteomes" id="UP001235303">
    <property type="component" value="Unassembled WGS sequence"/>
</dbReference>
<proteinExistence type="predicted"/>
<protein>
    <submittedName>
        <fullName evidence="1">Calcium-binding protein</fullName>
    </submittedName>
</protein>
<comment type="caution">
    <text evidence="1">The sequence shown here is derived from an EMBL/GenBank/DDBJ whole genome shotgun (WGS) entry which is preliminary data.</text>
</comment>
<accession>A0ABT7AQD1</accession>
<evidence type="ECO:0000313" key="1">
    <source>
        <dbReference type="EMBL" id="MDJ1169105.1"/>
    </source>
</evidence>
<dbReference type="EMBL" id="JAQOSP010000042">
    <property type="protein sequence ID" value="MDJ1169105.1"/>
    <property type="molecule type" value="Genomic_DNA"/>
</dbReference>
<sequence length="291" mass="33514">MRLLFTIPHFYNPQGSRQHASQRPNPQPRIEALTSSLGAIYQLYSQFQCMIDIGQRVVVPSNQQYINHIDIVICTSGEHHLLKELPIPQDSYYHLATQCEPMFLGFECQGVLKDNLGCYDYYCFLEDDLILSDPWFFVKLVWFNRITGDRNLLQPNRYESAIGGTFRKAYIDGDLKPHVTQPFQNLEEHPQLTGKVMECPVILKRPLNPHSGCYFLNGAQMDYWVNQPHFLDRDTRFIGPLESAATLGIIKTFRIYKPAPQNASFLEIKHFGTSFLSLIGKEVKIPNQSNQ</sequence>
<name>A0ABT7AQD1_9CYAN</name>
<reference evidence="1 2" key="1">
    <citation type="submission" date="2023-01" db="EMBL/GenBank/DDBJ databases">
        <title>Novel diversity within Roseofilum (Cyanobacteria; Desertifilaceae) from marine benthic mats with descriptions of four novel species.</title>
        <authorList>
            <person name="Wang Y."/>
            <person name="Berthold D.E."/>
            <person name="Hu J."/>
            <person name="Lefler F.W."/>
            <person name="Laughinghouse H.D. IV."/>
        </authorList>
    </citation>
    <scope>NUCLEOTIDE SEQUENCE [LARGE SCALE GENOMIC DNA]</scope>
    <source>
        <strain evidence="1 2">BLCC-M154</strain>
    </source>
</reference>
<evidence type="ECO:0000313" key="2">
    <source>
        <dbReference type="Proteomes" id="UP001235303"/>
    </source>
</evidence>
<gene>
    <name evidence="1" type="ORF">PMG71_06665</name>
</gene>